<dbReference type="PANTHER" id="PTHR46844:SF1">
    <property type="entry name" value="SLR5058 PROTEIN"/>
    <property type="match status" value="1"/>
</dbReference>
<dbReference type="PANTHER" id="PTHR46844">
    <property type="entry name" value="SLR5058 PROTEIN"/>
    <property type="match status" value="1"/>
</dbReference>
<dbReference type="EMBL" id="SHKX01000014">
    <property type="protein sequence ID" value="RZU38219.1"/>
    <property type="molecule type" value="Genomic_DNA"/>
</dbReference>
<evidence type="ECO:0008006" key="3">
    <source>
        <dbReference type="Google" id="ProtNLM"/>
    </source>
</evidence>
<organism evidence="1 2">
    <name type="scientific">Fluviicoccus keumensis</name>
    <dbReference type="NCBI Taxonomy" id="1435465"/>
    <lineage>
        <taxon>Bacteria</taxon>
        <taxon>Pseudomonadati</taxon>
        <taxon>Pseudomonadota</taxon>
        <taxon>Gammaproteobacteria</taxon>
        <taxon>Moraxellales</taxon>
        <taxon>Moraxellaceae</taxon>
        <taxon>Fluviicoccus</taxon>
    </lineage>
</organism>
<evidence type="ECO:0000313" key="1">
    <source>
        <dbReference type="EMBL" id="RZU38219.1"/>
    </source>
</evidence>
<dbReference type="OrthoDB" id="6064495at2"/>
<gene>
    <name evidence="1" type="ORF">EV700_2797</name>
</gene>
<comment type="caution">
    <text evidence="1">The sequence shown here is derived from an EMBL/GenBank/DDBJ whole genome shotgun (WGS) entry which is preliminary data.</text>
</comment>
<evidence type="ECO:0000313" key="2">
    <source>
        <dbReference type="Proteomes" id="UP000292423"/>
    </source>
</evidence>
<name>A0A4Q7YNG9_9GAMM</name>
<dbReference type="InterPro" id="IPR027417">
    <property type="entry name" value="P-loop_NTPase"/>
</dbReference>
<dbReference type="RefSeq" id="WP_130414867.1">
    <property type="nucleotide sequence ID" value="NZ_SHKX01000014.1"/>
</dbReference>
<dbReference type="Gene3D" id="3.40.50.300">
    <property type="entry name" value="P-loop containing nucleotide triphosphate hydrolases"/>
    <property type="match status" value="1"/>
</dbReference>
<keyword evidence="2" id="KW-1185">Reference proteome</keyword>
<reference evidence="1 2" key="1">
    <citation type="submission" date="2019-02" db="EMBL/GenBank/DDBJ databases">
        <title>Genomic Encyclopedia of Type Strains, Phase IV (KMG-IV): sequencing the most valuable type-strain genomes for metagenomic binning, comparative biology and taxonomic classification.</title>
        <authorList>
            <person name="Goeker M."/>
        </authorList>
    </citation>
    <scope>NUCLEOTIDE SEQUENCE [LARGE SCALE GENOMIC DNA]</scope>
    <source>
        <strain evidence="1 2">DSM 105135</strain>
    </source>
</reference>
<dbReference type="Proteomes" id="UP000292423">
    <property type="component" value="Unassembled WGS sequence"/>
</dbReference>
<protein>
    <recommendedName>
        <fullName evidence="3">NACHT domain-containing protein</fullName>
    </recommendedName>
</protein>
<accession>A0A4Q7YNG9</accession>
<proteinExistence type="predicted"/>
<sequence>MLETMTLEAATKAALPVAKSIFYTLIKPHAEAKIASLLANKKAADNFESSSIKYLAKLAGQCSIINTIAFQNTPKKLEDLYIALTIINETTNERIIIDDSADIFATHTKIIINDNAGMGKSTLSKKIILNTIRTGKYIPVFIELRQLKDKPIEEQILSIFGIPPLTDSSFINQLPLAFVFDGMDEIANDLKRRVVAHIHNFINMLEQPRIIITSRRESYISEFHSFESFSINKLSQETAYALLFRYDPSGDIAKKLIEGIRKSPQYNITEFLSTPLYVSLLFCSYRHKTVIPQKRHLFYAQVYDALFESHDLSKEIGYIRDKHSKLDSAEFHTVLRRLGFWCMSNSKIEFTKDELEIVVSKLLKSISEIKTTSPEFVKDLTSTVPLFIKDGPVVRWSHKSLMEYFASMFICHDTKEKQQQTLLKIFNSDNTQSQDNILTLCADIDFPSFRASVGHQVISEFVNYYESAVNNRTIATAKETEETYQAICICFSGHAGFQILTREEDTVWENHDDIKLLKEKFKQHHVILEECLWIFEHQPIHAYISTSKNRKIMRILREKTPTLFGKTPNYPEMEGIIMKGLKEGVLQRVKWYSNCLDEYMIHDPTSLSTLNSIFSFIVGIHFSYKQALAELEAISKDKSNGVDDLLSSLT</sequence>
<dbReference type="SUPFAM" id="SSF52540">
    <property type="entry name" value="P-loop containing nucleoside triphosphate hydrolases"/>
    <property type="match status" value="1"/>
</dbReference>
<dbReference type="AlphaFoldDB" id="A0A4Q7YNG9"/>